<protein>
    <recommendedName>
        <fullName evidence="2">Cupin type-1 domain-containing protein</fullName>
    </recommendedName>
</protein>
<feature type="signal peptide" evidence="1">
    <location>
        <begin position="1"/>
        <end position="18"/>
    </location>
</feature>
<organism evidence="3 4">
    <name type="scientific">Populus trichocarpa</name>
    <name type="common">Western balsam poplar</name>
    <name type="synonym">Populus balsamifera subsp. trichocarpa</name>
    <dbReference type="NCBI Taxonomy" id="3694"/>
    <lineage>
        <taxon>Eukaryota</taxon>
        <taxon>Viridiplantae</taxon>
        <taxon>Streptophyta</taxon>
        <taxon>Embryophyta</taxon>
        <taxon>Tracheophyta</taxon>
        <taxon>Spermatophyta</taxon>
        <taxon>Magnoliopsida</taxon>
        <taxon>eudicotyledons</taxon>
        <taxon>Gunneridae</taxon>
        <taxon>Pentapetalae</taxon>
        <taxon>rosids</taxon>
        <taxon>fabids</taxon>
        <taxon>Malpighiales</taxon>
        <taxon>Salicaceae</taxon>
        <taxon>Saliceae</taxon>
        <taxon>Populus</taxon>
    </lineage>
</organism>
<dbReference type="EMBL" id="CM009290">
    <property type="protein sequence ID" value="PNT60298.1"/>
    <property type="molecule type" value="Genomic_DNA"/>
</dbReference>
<evidence type="ECO:0000256" key="1">
    <source>
        <dbReference type="SAM" id="SignalP"/>
    </source>
</evidence>
<reference evidence="3 4" key="1">
    <citation type="journal article" date="2006" name="Science">
        <title>The genome of black cottonwood, Populus trichocarpa (Torr. &amp; Gray).</title>
        <authorList>
            <person name="Tuskan G.A."/>
            <person name="Difazio S."/>
            <person name="Jansson S."/>
            <person name="Bohlmann J."/>
            <person name="Grigoriev I."/>
            <person name="Hellsten U."/>
            <person name="Putnam N."/>
            <person name="Ralph S."/>
            <person name="Rombauts S."/>
            <person name="Salamov A."/>
            <person name="Schein J."/>
            <person name="Sterck L."/>
            <person name="Aerts A."/>
            <person name="Bhalerao R.R."/>
            <person name="Bhalerao R.P."/>
            <person name="Blaudez D."/>
            <person name="Boerjan W."/>
            <person name="Brun A."/>
            <person name="Brunner A."/>
            <person name="Busov V."/>
            <person name="Campbell M."/>
            <person name="Carlson J."/>
            <person name="Chalot M."/>
            <person name="Chapman J."/>
            <person name="Chen G.L."/>
            <person name="Cooper D."/>
            <person name="Coutinho P.M."/>
            <person name="Couturier J."/>
            <person name="Covert S."/>
            <person name="Cronk Q."/>
            <person name="Cunningham R."/>
            <person name="Davis J."/>
            <person name="Degroeve S."/>
            <person name="Dejardin A."/>
            <person name="Depamphilis C."/>
            <person name="Detter J."/>
            <person name="Dirks B."/>
            <person name="Dubchak I."/>
            <person name="Duplessis S."/>
            <person name="Ehlting J."/>
            <person name="Ellis B."/>
            <person name="Gendler K."/>
            <person name="Goodstein D."/>
            <person name="Gribskov M."/>
            <person name="Grimwood J."/>
            <person name="Groover A."/>
            <person name="Gunter L."/>
            <person name="Hamberger B."/>
            <person name="Heinze B."/>
            <person name="Helariutta Y."/>
            <person name="Henrissat B."/>
            <person name="Holligan D."/>
            <person name="Holt R."/>
            <person name="Huang W."/>
            <person name="Islam-Faridi N."/>
            <person name="Jones S."/>
            <person name="Jones-Rhoades M."/>
            <person name="Jorgensen R."/>
            <person name="Joshi C."/>
            <person name="Kangasjarvi J."/>
            <person name="Karlsson J."/>
            <person name="Kelleher C."/>
            <person name="Kirkpatrick R."/>
            <person name="Kirst M."/>
            <person name="Kohler A."/>
            <person name="Kalluri U."/>
            <person name="Larimer F."/>
            <person name="Leebens-Mack J."/>
            <person name="Leple J.C."/>
            <person name="Locascio P."/>
            <person name="Lou Y."/>
            <person name="Lucas S."/>
            <person name="Martin F."/>
            <person name="Montanini B."/>
            <person name="Napoli C."/>
            <person name="Nelson D.R."/>
            <person name="Nelson C."/>
            <person name="Nieminen K."/>
            <person name="Nilsson O."/>
            <person name="Pereda V."/>
            <person name="Peter G."/>
            <person name="Philippe R."/>
            <person name="Pilate G."/>
            <person name="Poliakov A."/>
            <person name="Razumovskaya J."/>
            <person name="Richardson P."/>
            <person name="Rinaldi C."/>
            <person name="Ritland K."/>
            <person name="Rouze P."/>
            <person name="Ryaboy D."/>
            <person name="Schmutz J."/>
            <person name="Schrader J."/>
            <person name="Segerman B."/>
            <person name="Shin H."/>
            <person name="Siddiqui A."/>
            <person name="Sterky F."/>
            <person name="Terry A."/>
            <person name="Tsai C.J."/>
            <person name="Uberbacher E."/>
            <person name="Unneberg P."/>
            <person name="Vahala J."/>
            <person name="Wall K."/>
            <person name="Wessler S."/>
            <person name="Yang G."/>
            <person name="Yin T."/>
            <person name="Douglas C."/>
            <person name="Marra M."/>
            <person name="Sandberg G."/>
            <person name="Van de Peer Y."/>
            <person name="Rokhsar D."/>
        </authorList>
    </citation>
    <scope>NUCLEOTIDE SEQUENCE [LARGE SCALE GENOMIC DNA]</scope>
    <source>
        <strain evidence="4">cv. Nisqually</strain>
    </source>
</reference>
<dbReference type="InParanoid" id="A0A2K2CE44"/>
<evidence type="ECO:0000313" key="3">
    <source>
        <dbReference type="EMBL" id="PNT60298.1"/>
    </source>
</evidence>
<evidence type="ECO:0000259" key="2">
    <source>
        <dbReference type="Pfam" id="PF00190"/>
    </source>
</evidence>
<dbReference type="InterPro" id="IPR014710">
    <property type="entry name" value="RmlC-like_jellyroll"/>
</dbReference>
<accession>A0A2K2CE44</accession>
<keyword evidence="1" id="KW-0732">Signal</keyword>
<feature type="chain" id="PRO_5014360647" description="Cupin type-1 domain-containing protein" evidence="1">
    <location>
        <begin position="19"/>
        <end position="148"/>
    </location>
</feature>
<dbReference type="PANTHER" id="PTHR31238">
    <property type="entry name" value="GERMIN-LIKE PROTEIN SUBFAMILY 3 MEMBER 3"/>
    <property type="match status" value="1"/>
</dbReference>
<name>A0A2K2CE44_POPTR</name>
<dbReference type="Gene3D" id="2.60.120.10">
    <property type="entry name" value="Jelly Rolls"/>
    <property type="match status" value="1"/>
</dbReference>
<keyword evidence="4" id="KW-1185">Reference proteome</keyword>
<dbReference type="STRING" id="3694.A0A2K2CE44"/>
<dbReference type="InterPro" id="IPR006045">
    <property type="entry name" value="Cupin_1"/>
</dbReference>
<dbReference type="AlphaFoldDB" id="A0A2K2CE44"/>
<proteinExistence type="predicted"/>
<dbReference type="Pfam" id="PF00190">
    <property type="entry name" value="Cupin_1"/>
    <property type="match status" value="1"/>
</dbReference>
<dbReference type="SUPFAM" id="SSF51182">
    <property type="entry name" value="RmlC-like cupins"/>
    <property type="match status" value="1"/>
</dbReference>
<gene>
    <name evidence="3" type="ORF">POPTR_001G464600</name>
</gene>
<sequence>MASHILLVIASFLAIICALPTASDLSPLQDSCVADPTSSAGKCHPFLLQWTPCTCQHIKSHWILGLALVHGYFAPGGIGTPPRATEISTVLEGSLLAGFVTSNPENRLVWKVHASKGQSPGLIPVSDLFATNPSNIPDDILAKAFPAG</sequence>
<dbReference type="InterPro" id="IPR011051">
    <property type="entry name" value="RmlC_Cupin_sf"/>
</dbReference>
<dbReference type="Proteomes" id="UP000006729">
    <property type="component" value="Chromosome 1"/>
</dbReference>
<feature type="domain" description="Cupin type-1" evidence="2">
    <location>
        <begin position="64"/>
        <end position="118"/>
    </location>
</feature>
<evidence type="ECO:0000313" key="4">
    <source>
        <dbReference type="Proteomes" id="UP000006729"/>
    </source>
</evidence>